<evidence type="ECO:0000256" key="1">
    <source>
        <dbReference type="ARBA" id="ARBA00004651"/>
    </source>
</evidence>
<comment type="subcellular location">
    <subcellularLocation>
        <location evidence="1">Cell membrane</location>
        <topology evidence="1">Multi-pass membrane protein</topology>
    </subcellularLocation>
</comment>
<feature type="transmembrane region" description="Helical" evidence="6">
    <location>
        <begin position="642"/>
        <end position="662"/>
    </location>
</feature>
<feature type="domain" description="SSD" evidence="7">
    <location>
        <begin position="256"/>
        <end position="381"/>
    </location>
</feature>
<dbReference type="Gene3D" id="1.20.1640.10">
    <property type="entry name" value="Multidrug efflux transporter AcrB transmembrane domain"/>
    <property type="match status" value="2"/>
</dbReference>
<evidence type="ECO:0000256" key="2">
    <source>
        <dbReference type="ARBA" id="ARBA00022475"/>
    </source>
</evidence>
<dbReference type="InterPro" id="IPR004869">
    <property type="entry name" value="MMPL_dom"/>
</dbReference>
<evidence type="ECO:0000313" key="9">
    <source>
        <dbReference type="Proteomes" id="UP001172083"/>
    </source>
</evidence>
<evidence type="ECO:0000256" key="3">
    <source>
        <dbReference type="ARBA" id="ARBA00022692"/>
    </source>
</evidence>
<organism evidence="8 9">
    <name type="scientific">Agaribacillus aureus</name>
    <dbReference type="NCBI Taxonomy" id="3051825"/>
    <lineage>
        <taxon>Bacteria</taxon>
        <taxon>Pseudomonadati</taxon>
        <taxon>Bacteroidota</taxon>
        <taxon>Cytophagia</taxon>
        <taxon>Cytophagales</taxon>
        <taxon>Splendidivirgaceae</taxon>
        <taxon>Agaribacillus</taxon>
    </lineage>
</organism>
<keyword evidence="4 6" id="KW-1133">Transmembrane helix</keyword>
<dbReference type="SUPFAM" id="SSF82866">
    <property type="entry name" value="Multidrug efflux transporter AcrB transmembrane domain"/>
    <property type="match status" value="2"/>
</dbReference>
<protein>
    <submittedName>
        <fullName evidence="8">MMPL family transporter</fullName>
    </submittedName>
</protein>
<sequence>MEKLKRMSGQFGIAWAKWVIKRRWIVLILSILTFLAMGFGMSKLAFDGDYRVFFSKDNPQLQAYETFQRKYTQDDNVLIVVEPKDGKTFSKESLAAIEQLTTDSWQTPFSSRVDAITNFQHTYAVGDELYVEDLADNVGERNPDEIQKIKKIALSEPLLVNRLLNEKGTVSAVNITVKLPGEAITEGPEVTAYVREMVAKFEEAHPNLKTHLSGMIMLNSAFFEASAQDSSTLIPLMFLAIVLTIFLATRTISGTFSALLIIIFSIAAGMGFAGHLGIKLTPPSGAAPIIIMTLAVADSIHILITLMQGMRRGLPKREALIESLRVNFMPVFITSLTTVIGFLSMNTSEVPPFRDLGNITAVGMIAAFLFSVTALPAMMAILPVRVKVKEATVARSNKFFESIADLVIARRMPVLITSLVIIFGFGYLAFQNQLNDEFIKYFDSKISFRQDTDFISDNLTGIYNVEFSLGSGEPGGINNPGYLQKLQDFERWLEQQSEVIHVNSYAEVARQVNQSMHGDSLQYYAMPTNREEAAQYLLLYEMSLPFGLDLNNQINVDKSESRLTATIKNISTLEMVAFAKRAEEWLRSNTPANMHTLGISPTMMFAYLSGRQVLSMVTGTGLAIVLITIVLIFALRSLKYGLMSIVPNITPIAVGFGIWALLEGSINVGVSIVFGMTLGIIVDDTIHFLSKYLLARREHGYSVADAIKYAFTTVGRALLVTTIVLVSGFAILAQSSFGMNSGMAKMTSIIIVVALIIDFLLLPALLLVFTPEDKEEKLQAQPVASTE</sequence>
<feature type="transmembrane region" description="Helical" evidence="6">
    <location>
        <begin position="232"/>
        <end position="249"/>
    </location>
</feature>
<keyword evidence="5 6" id="KW-0472">Membrane</keyword>
<feature type="transmembrane region" description="Helical" evidence="6">
    <location>
        <begin position="717"/>
        <end position="737"/>
    </location>
</feature>
<comment type="caution">
    <text evidence="8">The sequence shown here is derived from an EMBL/GenBank/DDBJ whole genome shotgun (WGS) entry which is preliminary data.</text>
</comment>
<keyword evidence="9" id="KW-1185">Reference proteome</keyword>
<accession>A0ABT8LDJ3</accession>
<dbReference type="InterPro" id="IPR000731">
    <property type="entry name" value="SSD"/>
</dbReference>
<evidence type="ECO:0000259" key="7">
    <source>
        <dbReference type="PROSITE" id="PS50156"/>
    </source>
</evidence>
<feature type="transmembrane region" description="Helical" evidence="6">
    <location>
        <begin position="256"/>
        <end position="278"/>
    </location>
</feature>
<gene>
    <name evidence="8" type="ORF">QQ020_27465</name>
</gene>
<feature type="transmembrane region" description="Helical" evidence="6">
    <location>
        <begin position="359"/>
        <end position="382"/>
    </location>
</feature>
<feature type="transmembrane region" description="Helical" evidence="6">
    <location>
        <begin position="412"/>
        <end position="430"/>
    </location>
</feature>
<dbReference type="InterPro" id="IPR050545">
    <property type="entry name" value="Mycobact_MmpL"/>
</dbReference>
<keyword evidence="2" id="KW-1003">Cell membrane</keyword>
<dbReference type="EMBL" id="JAUJEB010000007">
    <property type="protein sequence ID" value="MDN5215848.1"/>
    <property type="molecule type" value="Genomic_DNA"/>
</dbReference>
<dbReference type="PANTHER" id="PTHR33406:SF12">
    <property type="entry name" value="BLR2997 PROTEIN"/>
    <property type="match status" value="1"/>
</dbReference>
<evidence type="ECO:0000256" key="4">
    <source>
        <dbReference type="ARBA" id="ARBA00022989"/>
    </source>
</evidence>
<evidence type="ECO:0000313" key="8">
    <source>
        <dbReference type="EMBL" id="MDN5215848.1"/>
    </source>
</evidence>
<evidence type="ECO:0000256" key="6">
    <source>
        <dbReference type="SAM" id="Phobius"/>
    </source>
</evidence>
<dbReference type="PROSITE" id="PS50156">
    <property type="entry name" value="SSD"/>
    <property type="match status" value="1"/>
</dbReference>
<feature type="transmembrane region" description="Helical" evidence="6">
    <location>
        <begin position="328"/>
        <end position="347"/>
    </location>
</feature>
<dbReference type="Proteomes" id="UP001172083">
    <property type="component" value="Unassembled WGS sequence"/>
</dbReference>
<dbReference type="PANTHER" id="PTHR33406">
    <property type="entry name" value="MEMBRANE PROTEIN MJ1562-RELATED"/>
    <property type="match status" value="1"/>
</dbReference>
<feature type="transmembrane region" description="Helical" evidence="6">
    <location>
        <begin position="749"/>
        <end position="769"/>
    </location>
</feature>
<evidence type="ECO:0000256" key="5">
    <source>
        <dbReference type="ARBA" id="ARBA00023136"/>
    </source>
</evidence>
<dbReference type="Pfam" id="PF03176">
    <property type="entry name" value="MMPL"/>
    <property type="match status" value="2"/>
</dbReference>
<keyword evidence="3 6" id="KW-0812">Transmembrane</keyword>
<reference evidence="8" key="1">
    <citation type="submission" date="2023-06" db="EMBL/GenBank/DDBJ databases">
        <title>Genomic of Agaribacillus aureum.</title>
        <authorList>
            <person name="Wang G."/>
        </authorList>
    </citation>
    <scope>NUCLEOTIDE SEQUENCE</scope>
    <source>
        <strain evidence="8">BMA12</strain>
    </source>
</reference>
<feature type="transmembrane region" description="Helical" evidence="6">
    <location>
        <begin position="668"/>
        <end position="689"/>
    </location>
</feature>
<name>A0ABT8LDJ3_9BACT</name>
<feature type="transmembrane region" description="Helical" evidence="6">
    <location>
        <begin position="284"/>
        <end position="307"/>
    </location>
</feature>
<proteinExistence type="predicted"/>
<feature type="transmembrane region" description="Helical" evidence="6">
    <location>
        <begin position="613"/>
        <end position="635"/>
    </location>
</feature>
<dbReference type="RefSeq" id="WP_346761185.1">
    <property type="nucleotide sequence ID" value="NZ_JAUJEB010000007.1"/>
</dbReference>